<dbReference type="EMBL" id="BMKF01000002">
    <property type="protein sequence ID" value="GGB75458.1"/>
    <property type="molecule type" value="Genomic_DNA"/>
</dbReference>
<keyword evidence="6" id="KW-1185">Reference proteome</keyword>
<dbReference type="SUPFAM" id="SSF51735">
    <property type="entry name" value="NAD(P)-binding Rossmann-fold domains"/>
    <property type="match status" value="1"/>
</dbReference>
<reference evidence="6" key="1">
    <citation type="journal article" date="2019" name="Int. J. Syst. Evol. Microbiol.">
        <title>The Global Catalogue of Microorganisms (GCM) 10K type strain sequencing project: providing services to taxonomists for standard genome sequencing and annotation.</title>
        <authorList>
            <consortium name="The Broad Institute Genomics Platform"/>
            <consortium name="The Broad Institute Genome Sequencing Center for Infectious Disease"/>
            <person name="Wu L."/>
            <person name="Ma J."/>
        </authorList>
    </citation>
    <scope>NUCLEOTIDE SEQUENCE [LARGE SCALE GENOMIC DNA]</scope>
    <source>
        <strain evidence="6">CGMCC 1.15928</strain>
    </source>
</reference>
<sequence length="332" mass="36309">MSSLLKIGILGAARIAPKAVCDPARVVSGVTVAGLAARNKDRAQAFAAKHGVETVYPSYEALITSPEIDLVYNPLPINLHAEWSIRALEAGKHVLCEKPFAMNLDEAKAMQAAADRSGKRLIEAFHYRYHPAFATCMDWLQDGRIGEVTRIDADFSVEIRDSDDEIRQLPETGGGAMMDLGCYPLSWALNLLGPDLKVVDAKAQTTKRGVDETLEARLQYGNAWVHLTTNMAKDTAFNAEMTIAGTDGLIHFRNPLAPHNGGSVSLRRADGSEVDQFRPVSGISTYTWQLAAIVDALNAGQPLPTEGQVILDQQERLDTIYEAAGLRHLRYR</sequence>
<gene>
    <name evidence="5" type="ORF">GCM10011503_25200</name>
</gene>
<dbReference type="InterPro" id="IPR055170">
    <property type="entry name" value="GFO_IDH_MocA-like_dom"/>
</dbReference>
<accession>A0ABQ1JU99</accession>
<dbReference type="InterPro" id="IPR050984">
    <property type="entry name" value="Gfo/Idh/MocA_domain"/>
</dbReference>
<dbReference type="Gene3D" id="3.40.50.720">
    <property type="entry name" value="NAD(P)-binding Rossmann-like Domain"/>
    <property type="match status" value="1"/>
</dbReference>
<dbReference type="InterPro" id="IPR000683">
    <property type="entry name" value="Gfo/Idh/MocA-like_OxRdtase_N"/>
</dbReference>
<dbReference type="Pfam" id="PF22725">
    <property type="entry name" value="GFO_IDH_MocA_C3"/>
    <property type="match status" value="1"/>
</dbReference>
<dbReference type="InterPro" id="IPR036291">
    <property type="entry name" value="NAD(P)-bd_dom_sf"/>
</dbReference>
<proteinExistence type="inferred from homology"/>
<organism evidence="5 6">
    <name type="scientific">Henriciella pelagia</name>
    <dbReference type="NCBI Taxonomy" id="1977912"/>
    <lineage>
        <taxon>Bacteria</taxon>
        <taxon>Pseudomonadati</taxon>
        <taxon>Pseudomonadota</taxon>
        <taxon>Alphaproteobacteria</taxon>
        <taxon>Hyphomonadales</taxon>
        <taxon>Hyphomonadaceae</taxon>
        <taxon>Henriciella</taxon>
    </lineage>
</organism>
<dbReference type="Gene3D" id="3.30.360.10">
    <property type="entry name" value="Dihydrodipicolinate Reductase, domain 2"/>
    <property type="match status" value="1"/>
</dbReference>
<comment type="caution">
    <text evidence="5">The sequence shown here is derived from an EMBL/GenBank/DDBJ whole genome shotgun (WGS) entry which is preliminary data.</text>
</comment>
<dbReference type="Proteomes" id="UP000628854">
    <property type="component" value="Unassembled WGS sequence"/>
</dbReference>
<comment type="similarity">
    <text evidence="1">Belongs to the Gfo/Idh/MocA family.</text>
</comment>
<name>A0ABQ1JU99_9PROT</name>
<dbReference type="PANTHER" id="PTHR22604:SF105">
    <property type="entry name" value="TRANS-1,2-DIHYDROBENZENE-1,2-DIOL DEHYDROGENASE"/>
    <property type="match status" value="1"/>
</dbReference>
<evidence type="ECO:0000313" key="5">
    <source>
        <dbReference type="EMBL" id="GGB75458.1"/>
    </source>
</evidence>
<dbReference type="PANTHER" id="PTHR22604">
    <property type="entry name" value="OXIDOREDUCTASES"/>
    <property type="match status" value="1"/>
</dbReference>
<evidence type="ECO:0000259" key="4">
    <source>
        <dbReference type="Pfam" id="PF22725"/>
    </source>
</evidence>
<dbReference type="RefSeq" id="WP_084391776.1">
    <property type="nucleotide sequence ID" value="NZ_BMKF01000002.1"/>
</dbReference>
<evidence type="ECO:0000256" key="1">
    <source>
        <dbReference type="ARBA" id="ARBA00010928"/>
    </source>
</evidence>
<dbReference type="SUPFAM" id="SSF55347">
    <property type="entry name" value="Glyceraldehyde-3-phosphate dehydrogenase-like, C-terminal domain"/>
    <property type="match status" value="1"/>
</dbReference>
<protein>
    <submittedName>
        <fullName evidence="5">Oxidoreductase</fullName>
    </submittedName>
</protein>
<dbReference type="Pfam" id="PF01408">
    <property type="entry name" value="GFO_IDH_MocA"/>
    <property type="match status" value="1"/>
</dbReference>
<evidence type="ECO:0000313" key="6">
    <source>
        <dbReference type="Proteomes" id="UP000628854"/>
    </source>
</evidence>
<feature type="domain" description="GFO/IDH/MocA-like oxidoreductase" evidence="4">
    <location>
        <begin position="134"/>
        <end position="250"/>
    </location>
</feature>
<evidence type="ECO:0000256" key="2">
    <source>
        <dbReference type="ARBA" id="ARBA00023002"/>
    </source>
</evidence>
<keyword evidence="2" id="KW-0560">Oxidoreductase</keyword>
<evidence type="ECO:0000259" key="3">
    <source>
        <dbReference type="Pfam" id="PF01408"/>
    </source>
</evidence>
<feature type="domain" description="Gfo/Idh/MocA-like oxidoreductase N-terminal" evidence="3">
    <location>
        <begin position="5"/>
        <end position="123"/>
    </location>
</feature>